<comment type="caution">
    <text evidence="2">The sequence shown here is derived from an EMBL/GenBank/DDBJ whole genome shotgun (WGS) entry which is preliminary data.</text>
</comment>
<accession>A0A2A6E228</accession>
<dbReference type="Proteomes" id="UP000243688">
    <property type="component" value="Unassembled WGS sequence"/>
</dbReference>
<evidence type="ECO:0000313" key="3">
    <source>
        <dbReference type="Proteomes" id="UP000243688"/>
    </source>
</evidence>
<dbReference type="InterPro" id="IPR014195">
    <property type="entry name" value="Spore_III_AG"/>
</dbReference>
<proteinExistence type="predicted"/>
<organism evidence="2 3">
    <name type="scientific">Candidatus Reconcilbacillus cellulovorans</name>
    <dbReference type="NCBI Taxonomy" id="1906605"/>
    <lineage>
        <taxon>Bacteria</taxon>
        <taxon>Bacillati</taxon>
        <taxon>Bacillota</taxon>
        <taxon>Bacilli</taxon>
        <taxon>Bacillales</taxon>
        <taxon>Paenibacillaceae</taxon>
        <taxon>Candidatus Reconcilbacillus</taxon>
    </lineage>
</organism>
<reference evidence="2 3" key="1">
    <citation type="submission" date="2016-12" db="EMBL/GenBank/DDBJ databases">
        <title>Candidatus Reconcilibacillus cellulovorans genome.</title>
        <authorList>
            <person name="Kolinko S."/>
            <person name="Wu Y.-W."/>
            <person name="Tachea F."/>
            <person name="Denzel E."/>
            <person name="Hiras J."/>
            <person name="Baecker N."/>
            <person name="Chan L.J."/>
            <person name="Eichorst S.A."/>
            <person name="Frey D."/>
            <person name="Adams P.D."/>
            <person name="Pray T."/>
            <person name="Tanjore D."/>
            <person name="Petzold C.J."/>
            <person name="Gladden J.M."/>
            <person name="Simmons B.A."/>
            <person name="Singer S.W."/>
        </authorList>
    </citation>
    <scope>NUCLEOTIDE SEQUENCE [LARGE SCALE GENOMIC DNA]</scope>
    <source>
        <strain evidence="2">JTherm</strain>
    </source>
</reference>
<protein>
    <submittedName>
        <fullName evidence="2">Stage III sporulation protein AG</fullName>
    </submittedName>
</protein>
<gene>
    <name evidence="2" type="ORF">BLM47_05015</name>
</gene>
<feature type="compositionally biased region" description="Low complexity" evidence="1">
    <location>
        <begin position="41"/>
        <end position="51"/>
    </location>
</feature>
<feature type="region of interest" description="Disordered" evidence="1">
    <location>
        <begin position="38"/>
        <end position="66"/>
    </location>
</feature>
<evidence type="ECO:0000313" key="2">
    <source>
        <dbReference type="EMBL" id="PDO10866.1"/>
    </source>
</evidence>
<dbReference type="AlphaFoldDB" id="A0A2A6E228"/>
<dbReference type="EMBL" id="MOXJ01000008">
    <property type="protein sequence ID" value="PDO10866.1"/>
    <property type="molecule type" value="Genomic_DNA"/>
</dbReference>
<sequence>MRHGGWSDRKNAFRWLLLLGLAGAAAMILADWAVPKPAPPAATDGSPSSSPGTGGRAETAGHGVDPFREYEEAYQKKLKELLESIAGVGEVDVSVTIDSTEETVLQQNERDSQQTTDEQDAAGTKRRTTQITREGQIALYETSASQTPVVVKKIKPRIRGVVVVADGAGDAVVRARITEAVSRGLDVPAHRISVLPRKPLGG</sequence>
<feature type="region of interest" description="Disordered" evidence="1">
    <location>
        <begin position="102"/>
        <end position="129"/>
    </location>
</feature>
<dbReference type="NCBIfam" id="TIGR02830">
    <property type="entry name" value="spore_III_AG"/>
    <property type="match status" value="1"/>
</dbReference>
<name>A0A2A6E228_9BACL</name>
<evidence type="ECO:0000256" key="1">
    <source>
        <dbReference type="SAM" id="MobiDB-lite"/>
    </source>
</evidence>